<evidence type="ECO:0000313" key="3">
    <source>
        <dbReference type="Proteomes" id="UP001597216"/>
    </source>
</evidence>
<accession>A0ABW3T531</accession>
<proteinExistence type="predicted"/>
<dbReference type="InterPro" id="IPR019660">
    <property type="entry name" value="Put_sensory_transdc_reg_YbjN"/>
</dbReference>
<sequence>MRRPALILVLAALMTSQALAASKPAPTTTVADARDPATLIAVLAGLGAKAEIAKPPTPGKVQVDVQTPGGGFGLQFVECDATGKVCRGVVFSTAFDRKGATLTQVNAFNRRSAVCRGYLGDDFRPSLVYSALLSPRLNAEDLKQHVGVWQGCLGDFSAFTTDPTAYLLAGER</sequence>
<dbReference type="Proteomes" id="UP001597216">
    <property type="component" value="Unassembled WGS sequence"/>
</dbReference>
<protein>
    <submittedName>
        <fullName evidence="2">YbjN domain-containing protein</fullName>
    </submittedName>
</protein>
<feature type="chain" id="PRO_5047187103" evidence="1">
    <location>
        <begin position="21"/>
        <end position="172"/>
    </location>
</feature>
<gene>
    <name evidence="2" type="ORF">ACFQ27_14440</name>
</gene>
<organism evidence="2 3">
    <name type="scientific">Phenylobacterium conjunctum</name>
    <dbReference type="NCBI Taxonomy" id="1298959"/>
    <lineage>
        <taxon>Bacteria</taxon>
        <taxon>Pseudomonadati</taxon>
        <taxon>Pseudomonadota</taxon>
        <taxon>Alphaproteobacteria</taxon>
        <taxon>Caulobacterales</taxon>
        <taxon>Caulobacteraceae</taxon>
        <taxon>Phenylobacterium</taxon>
    </lineage>
</organism>
<name>A0ABW3T531_9CAUL</name>
<feature type="signal peptide" evidence="1">
    <location>
        <begin position="1"/>
        <end position="20"/>
    </location>
</feature>
<dbReference type="RefSeq" id="WP_377354076.1">
    <property type="nucleotide sequence ID" value="NZ_JBHTLQ010000034.1"/>
</dbReference>
<dbReference type="Pfam" id="PF10722">
    <property type="entry name" value="YbjN"/>
    <property type="match status" value="1"/>
</dbReference>
<reference evidence="3" key="1">
    <citation type="journal article" date="2019" name="Int. J. Syst. Evol. Microbiol.">
        <title>The Global Catalogue of Microorganisms (GCM) 10K type strain sequencing project: providing services to taxonomists for standard genome sequencing and annotation.</title>
        <authorList>
            <consortium name="The Broad Institute Genomics Platform"/>
            <consortium name="The Broad Institute Genome Sequencing Center for Infectious Disease"/>
            <person name="Wu L."/>
            <person name="Ma J."/>
        </authorList>
    </citation>
    <scope>NUCLEOTIDE SEQUENCE [LARGE SCALE GENOMIC DNA]</scope>
    <source>
        <strain evidence="3">CCUG 55074</strain>
    </source>
</reference>
<dbReference type="EMBL" id="JBHTLQ010000034">
    <property type="protein sequence ID" value="MFD1191785.1"/>
    <property type="molecule type" value="Genomic_DNA"/>
</dbReference>
<keyword evidence="3" id="KW-1185">Reference proteome</keyword>
<evidence type="ECO:0000313" key="2">
    <source>
        <dbReference type="EMBL" id="MFD1191785.1"/>
    </source>
</evidence>
<comment type="caution">
    <text evidence="2">The sequence shown here is derived from an EMBL/GenBank/DDBJ whole genome shotgun (WGS) entry which is preliminary data.</text>
</comment>
<keyword evidence="1" id="KW-0732">Signal</keyword>
<evidence type="ECO:0000256" key="1">
    <source>
        <dbReference type="SAM" id="SignalP"/>
    </source>
</evidence>